<name>A0A2M4DMN3_ANODA</name>
<feature type="signal peptide" evidence="1">
    <location>
        <begin position="1"/>
        <end position="20"/>
    </location>
</feature>
<dbReference type="AlphaFoldDB" id="A0A2M4DMN3"/>
<accession>A0A2M4DMN3</accession>
<sequence length="91" mass="9965">MGLRLFIFTAATTGWRVADGCPSSIQRSIYNHKLPVCTWTSSRVCGLLLLLHWQRGCNTRAVRSRSGFGRFVFLSSSTTTTAAATAAPGWQ</sequence>
<organism evidence="2">
    <name type="scientific">Anopheles darlingi</name>
    <name type="common">Mosquito</name>
    <dbReference type="NCBI Taxonomy" id="43151"/>
    <lineage>
        <taxon>Eukaryota</taxon>
        <taxon>Metazoa</taxon>
        <taxon>Ecdysozoa</taxon>
        <taxon>Arthropoda</taxon>
        <taxon>Hexapoda</taxon>
        <taxon>Insecta</taxon>
        <taxon>Pterygota</taxon>
        <taxon>Neoptera</taxon>
        <taxon>Endopterygota</taxon>
        <taxon>Diptera</taxon>
        <taxon>Nematocera</taxon>
        <taxon>Culicoidea</taxon>
        <taxon>Culicidae</taxon>
        <taxon>Anophelinae</taxon>
        <taxon>Anopheles</taxon>
    </lineage>
</organism>
<proteinExistence type="predicted"/>
<keyword evidence="1" id="KW-0732">Signal</keyword>
<reference evidence="2" key="1">
    <citation type="submission" date="2018-01" db="EMBL/GenBank/DDBJ databases">
        <title>An insight into the sialome of Amazonian anophelines.</title>
        <authorList>
            <person name="Ribeiro J.M."/>
            <person name="Scarpassa V."/>
            <person name="Calvo E."/>
        </authorList>
    </citation>
    <scope>NUCLEOTIDE SEQUENCE</scope>
</reference>
<evidence type="ECO:0000313" key="2">
    <source>
        <dbReference type="EMBL" id="MBW78817.1"/>
    </source>
</evidence>
<protein>
    <submittedName>
        <fullName evidence="2">Putative secreted protein</fullName>
    </submittedName>
</protein>
<dbReference type="EMBL" id="GGFL01014639">
    <property type="protein sequence ID" value="MBW78817.1"/>
    <property type="molecule type" value="Transcribed_RNA"/>
</dbReference>
<feature type="chain" id="PRO_5014850447" evidence="1">
    <location>
        <begin position="21"/>
        <end position="91"/>
    </location>
</feature>
<evidence type="ECO:0000256" key="1">
    <source>
        <dbReference type="SAM" id="SignalP"/>
    </source>
</evidence>